<gene>
    <name evidence="1" type="ORF">SEA_LUMOS_118</name>
</gene>
<reference evidence="1 2" key="1">
    <citation type="submission" date="2015-08" db="EMBL/GenBank/DDBJ databases">
        <authorList>
            <person name="Davis N."/>
            <person name="Domingos A."/>
            <person name="Holland C."/>
            <person name="Houk L.J."/>
            <person name="Hueter N."/>
            <person name="Molina L."/>
            <person name="Sontag M."/>
            <person name="Saintfleur O."/>
            <person name="Swinford C."/>
            <person name="Villalobos-Ayala K."/>
            <person name="Carroll M."/>
            <person name="Cottrell-Yongye A."/>
            <person name="D'Elia T."/>
            <person name="Delesalle V.A."/>
            <person name="Bradley K.W."/>
            <person name="Asai D.J."/>
            <person name="Bowman C.A."/>
            <person name="Russell D.A."/>
            <person name="Pope W.H."/>
            <person name="Jacobs-Sera D."/>
            <person name="Hendrix R.W."/>
            <person name="Hatfull G.F."/>
        </authorList>
    </citation>
    <scope>NUCLEOTIDE SEQUENCE [LARGE SCALE GENOMIC DNA]</scope>
</reference>
<organism evidence="1 2">
    <name type="scientific">Mycobacterium phage Lumos</name>
    <dbReference type="NCBI Taxonomy" id="1701852"/>
    <lineage>
        <taxon>Viruses</taxon>
        <taxon>Duplodnaviria</taxon>
        <taxon>Heunggongvirae</taxon>
        <taxon>Uroviricota</taxon>
        <taxon>Caudoviricetes</taxon>
        <taxon>Vilmaviridae</taxon>
        <taxon>Lclasvirinae</taxon>
        <taxon>Lumosvirus</taxon>
        <taxon>Lumosvirus lumos</taxon>
    </lineage>
</organism>
<dbReference type="EMBL" id="KT372003">
    <property type="protein sequence ID" value="ALA06624.1"/>
    <property type="molecule type" value="Genomic_DNA"/>
</dbReference>
<dbReference type="Proteomes" id="UP000223849">
    <property type="component" value="Segment"/>
</dbReference>
<proteinExistence type="predicted"/>
<name>A0A0K2CMG4_9CAUD</name>
<evidence type="ECO:0000313" key="1">
    <source>
        <dbReference type="EMBL" id="ALA06624.1"/>
    </source>
</evidence>
<protein>
    <submittedName>
        <fullName evidence="1">Uncharacterized protein</fullName>
    </submittedName>
</protein>
<evidence type="ECO:0000313" key="2">
    <source>
        <dbReference type="Proteomes" id="UP000223849"/>
    </source>
</evidence>
<keyword evidence="2" id="KW-1185">Reference proteome</keyword>
<sequence>MYAVWMKDAIDDDRSVLSGLAYHQADRLVKNLTAIMPDAVVWMEEE</sequence>
<accession>A0A0K2CMG4</accession>